<sequence>MDRLMGNSAWLSSYPEAYAQLLPKSLSDHAALKLFAEPPLQSYPKPFKFFNAWLGHESFKSTLETAWSVHVDGSCMFRLAKKLQHVKQVLKGLIEEERGARSKYVQSLLREEEVMKQKARLNWLHLGDHCSKFFYAQFAARKSNNTLRKVVLPNREEIFDERQGRLGTFAKHSIAISHLLFADDLLIFAPITGTLGRGLRVILSNFAAISGLELNSGKSTIFCGGREDLHDQFIEELDIKQGSLPVTYLGLPLFTGALTSNLCLPLVDKLRRRLQGWHGKNSAVKSIDLLDIGLCSSTGNHKGDGEDHPCIPMRRPHA</sequence>
<dbReference type="PANTHER" id="PTHR33116:SF84">
    <property type="entry name" value="RNA-DIRECTED DNA POLYMERASE"/>
    <property type="match status" value="1"/>
</dbReference>
<protein>
    <recommendedName>
        <fullName evidence="3">Reverse transcriptase domain-containing protein</fullName>
    </recommendedName>
</protein>
<organism evidence="1 2">
    <name type="scientific">Acorus calamus</name>
    <name type="common">Sweet flag</name>
    <dbReference type="NCBI Taxonomy" id="4465"/>
    <lineage>
        <taxon>Eukaryota</taxon>
        <taxon>Viridiplantae</taxon>
        <taxon>Streptophyta</taxon>
        <taxon>Embryophyta</taxon>
        <taxon>Tracheophyta</taxon>
        <taxon>Spermatophyta</taxon>
        <taxon>Magnoliopsida</taxon>
        <taxon>Liliopsida</taxon>
        <taxon>Acoraceae</taxon>
        <taxon>Acorus</taxon>
    </lineage>
</organism>
<name>A0AAV9ECS2_ACOCL</name>
<gene>
    <name evidence="1" type="ORF">QJS10_CPA08g00935</name>
</gene>
<comment type="caution">
    <text evidence="1">The sequence shown here is derived from an EMBL/GenBank/DDBJ whole genome shotgun (WGS) entry which is preliminary data.</text>
</comment>
<reference evidence="1" key="1">
    <citation type="journal article" date="2023" name="Nat. Commun.">
        <title>Diploid and tetraploid genomes of Acorus and the evolution of monocots.</title>
        <authorList>
            <person name="Ma L."/>
            <person name="Liu K.W."/>
            <person name="Li Z."/>
            <person name="Hsiao Y.Y."/>
            <person name="Qi Y."/>
            <person name="Fu T."/>
            <person name="Tang G.D."/>
            <person name="Zhang D."/>
            <person name="Sun W.H."/>
            <person name="Liu D.K."/>
            <person name="Li Y."/>
            <person name="Chen G.Z."/>
            <person name="Liu X.D."/>
            <person name="Liao X.Y."/>
            <person name="Jiang Y.T."/>
            <person name="Yu X."/>
            <person name="Hao Y."/>
            <person name="Huang J."/>
            <person name="Zhao X.W."/>
            <person name="Ke S."/>
            <person name="Chen Y.Y."/>
            <person name="Wu W.L."/>
            <person name="Hsu J.L."/>
            <person name="Lin Y.F."/>
            <person name="Huang M.D."/>
            <person name="Li C.Y."/>
            <person name="Huang L."/>
            <person name="Wang Z.W."/>
            <person name="Zhao X."/>
            <person name="Zhong W.Y."/>
            <person name="Peng D.H."/>
            <person name="Ahmad S."/>
            <person name="Lan S."/>
            <person name="Zhang J.S."/>
            <person name="Tsai W.C."/>
            <person name="Van de Peer Y."/>
            <person name="Liu Z.J."/>
        </authorList>
    </citation>
    <scope>NUCLEOTIDE SEQUENCE</scope>
    <source>
        <strain evidence="1">CP</strain>
    </source>
</reference>
<dbReference type="Proteomes" id="UP001180020">
    <property type="component" value="Unassembled WGS sequence"/>
</dbReference>
<evidence type="ECO:0000313" key="1">
    <source>
        <dbReference type="EMBL" id="KAK1310590.1"/>
    </source>
</evidence>
<dbReference type="AlphaFoldDB" id="A0AAV9ECS2"/>
<dbReference type="EMBL" id="JAUJYO010000008">
    <property type="protein sequence ID" value="KAK1310590.1"/>
    <property type="molecule type" value="Genomic_DNA"/>
</dbReference>
<keyword evidence="2" id="KW-1185">Reference proteome</keyword>
<reference evidence="1" key="2">
    <citation type="submission" date="2023-06" db="EMBL/GenBank/DDBJ databases">
        <authorList>
            <person name="Ma L."/>
            <person name="Liu K.-W."/>
            <person name="Li Z."/>
            <person name="Hsiao Y.-Y."/>
            <person name="Qi Y."/>
            <person name="Fu T."/>
            <person name="Tang G."/>
            <person name="Zhang D."/>
            <person name="Sun W.-H."/>
            <person name="Liu D.-K."/>
            <person name="Li Y."/>
            <person name="Chen G.-Z."/>
            <person name="Liu X.-D."/>
            <person name="Liao X.-Y."/>
            <person name="Jiang Y.-T."/>
            <person name="Yu X."/>
            <person name="Hao Y."/>
            <person name="Huang J."/>
            <person name="Zhao X.-W."/>
            <person name="Ke S."/>
            <person name="Chen Y.-Y."/>
            <person name="Wu W.-L."/>
            <person name="Hsu J.-L."/>
            <person name="Lin Y.-F."/>
            <person name="Huang M.-D."/>
            <person name="Li C.-Y."/>
            <person name="Huang L."/>
            <person name="Wang Z.-W."/>
            <person name="Zhao X."/>
            <person name="Zhong W.-Y."/>
            <person name="Peng D.-H."/>
            <person name="Ahmad S."/>
            <person name="Lan S."/>
            <person name="Zhang J.-S."/>
            <person name="Tsai W.-C."/>
            <person name="Van De Peer Y."/>
            <person name="Liu Z.-J."/>
        </authorList>
    </citation>
    <scope>NUCLEOTIDE SEQUENCE</scope>
    <source>
        <strain evidence="1">CP</strain>
        <tissue evidence="1">Leaves</tissue>
    </source>
</reference>
<evidence type="ECO:0008006" key="3">
    <source>
        <dbReference type="Google" id="ProtNLM"/>
    </source>
</evidence>
<evidence type="ECO:0000313" key="2">
    <source>
        <dbReference type="Proteomes" id="UP001180020"/>
    </source>
</evidence>
<proteinExistence type="predicted"/>
<accession>A0AAV9ECS2</accession>
<dbReference type="PANTHER" id="PTHR33116">
    <property type="entry name" value="REVERSE TRANSCRIPTASE ZINC-BINDING DOMAIN-CONTAINING PROTEIN-RELATED-RELATED"/>
    <property type="match status" value="1"/>
</dbReference>